<gene>
    <name evidence="3" type="ORF">TTHERM_00773430</name>
</gene>
<evidence type="ECO:0000256" key="1">
    <source>
        <dbReference type="SAM" id="Coils"/>
    </source>
</evidence>
<evidence type="ECO:0000256" key="2">
    <source>
        <dbReference type="SAM" id="MobiDB-lite"/>
    </source>
</evidence>
<feature type="region of interest" description="Disordered" evidence="2">
    <location>
        <begin position="1"/>
        <end position="58"/>
    </location>
</feature>
<dbReference type="KEGG" id="tet:TTHERM_00773430"/>
<dbReference type="OrthoDB" id="10261433at2759"/>
<organism evidence="3 4">
    <name type="scientific">Tetrahymena thermophila (strain SB210)</name>
    <dbReference type="NCBI Taxonomy" id="312017"/>
    <lineage>
        <taxon>Eukaryota</taxon>
        <taxon>Sar</taxon>
        <taxon>Alveolata</taxon>
        <taxon>Ciliophora</taxon>
        <taxon>Intramacronucleata</taxon>
        <taxon>Oligohymenophorea</taxon>
        <taxon>Hymenostomatida</taxon>
        <taxon>Tetrahymenina</taxon>
        <taxon>Tetrahymenidae</taxon>
        <taxon>Tetrahymena</taxon>
    </lineage>
</organism>
<proteinExistence type="evidence at protein level"/>
<dbReference type="OMA" id="HNLDTRG"/>
<dbReference type="GeneID" id="7830250"/>
<dbReference type="EMDB" id="EMD-49872"/>
<dbReference type="RefSeq" id="XP_001031596.1">
    <property type="nucleotide sequence ID" value="XM_001031596.3"/>
</dbReference>
<reference evidence="4" key="1">
    <citation type="journal article" date="2006" name="PLoS Biol.">
        <title>Macronuclear genome sequence of the ciliate Tetrahymena thermophila, a model eukaryote.</title>
        <authorList>
            <person name="Eisen J.A."/>
            <person name="Coyne R.S."/>
            <person name="Wu M."/>
            <person name="Wu D."/>
            <person name="Thiagarajan M."/>
            <person name="Wortman J.R."/>
            <person name="Badger J.H."/>
            <person name="Ren Q."/>
            <person name="Amedeo P."/>
            <person name="Jones K.M."/>
            <person name="Tallon L.J."/>
            <person name="Delcher A.L."/>
            <person name="Salzberg S.L."/>
            <person name="Silva J.C."/>
            <person name="Haas B.J."/>
            <person name="Majoros W.H."/>
            <person name="Farzad M."/>
            <person name="Carlton J.M."/>
            <person name="Smith R.K. Jr."/>
            <person name="Garg J."/>
            <person name="Pearlman R.E."/>
            <person name="Karrer K.M."/>
            <person name="Sun L."/>
            <person name="Manning G."/>
            <person name="Elde N.C."/>
            <person name="Turkewitz A.P."/>
            <person name="Asai D.J."/>
            <person name="Wilkes D.E."/>
            <person name="Wang Y."/>
            <person name="Cai H."/>
            <person name="Collins K."/>
            <person name="Stewart B.A."/>
            <person name="Lee S.R."/>
            <person name="Wilamowska K."/>
            <person name="Weinberg Z."/>
            <person name="Ruzzo W.L."/>
            <person name="Wloga D."/>
            <person name="Gaertig J."/>
            <person name="Frankel J."/>
            <person name="Tsao C.-C."/>
            <person name="Gorovsky M.A."/>
            <person name="Keeling P.J."/>
            <person name="Waller R.F."/>
            <person name="Patron N.J."/>
            <person name="Cherry J.M."/>
            <person name="Stover N.A."/>
            <person name="Krieger C.J."/>
            <person name="del Toro C."/>
            <person name="Ryder H.F."/>
            <person name="Williamson S.C."/>
            <person name="Barbeau R.A."/>
            <person name="Hamilton E.P."/>
            <person name="Orias E."/>
        </authorList>
    </citation>
    <scope>NUCLEOTIDE SEQUENCE [LARGE SCALE GENOMIC DNA]</scope>
    <source>
        <strain evidence="4">SB210</strain>
    </source>
</reference>
<evidence type="ECO:0000313" key="3">
    <source>
        <dbReference type="EMBL" id="EAR83933.1"/>
    </source>
</evidence>
<dbReference type="PDB" id="9NW3">
    <property type="method" value="EM"/>
    <property type="resolution" value="3.70 A"/>
    <property type="chains" value="4A/4B/4C/4D=1-317"/>
</dbReference>
<name>I7M5Z8_TETTS</name>
<sequence length="317" mass="37952">MYQNQYQQPQQQYGYNQGQQGQQYSQAYQQQPYQQQQGSPYQQQQNYPQGYGAQQQAYQQQQQGYAQQQGYPAQNQQYYQEDYDSLQQYQDNFNSVQPRTRLEREAMKDKESIEKTRINQRVGYETRNTDVKQLLHNPDPKSTLFIPENQRFDKDFSVFDKQQRDQRFATKEVALEKHRIEALERESKRWEQMENQVNKEQVKRQFQAEVLKAGKRNTNGMPFNPITLEYEKSSAGDSLKKRDEMAKVRGYVRAENLDTRSNCGYNILTGEQRIGVEYLVPNHLRDDYKTKVDLKNEFYSIKYKGEQQNQQNQNKYY</sequence>
<dbReference type="eggNOG" id="ENOG502S8HU">
    <property type="taxonomic scope" value="Eukaryota"/>
</dbReference>
<keyword evidence="5" id="KW-0002">3D-structure</keyword>
<dbReference type="STRING" id="312017.I7M5Z8"/>
<evidence type="ECO:0000313" key="4">
    <source>
        <dbReference type="Proteomes" id="UP000009168"/>
    </source>
</evidence>
<keyword evidence="1" id="KW-0175">Coiled coil</keyword>
<dbReference type="AlphaFoldDB" id="I7M5Z8"/>
<accession>I7M5Z8</accession>
<reference evidence="5" key="2">
    <citation type="journal article" date="2025" name="Curr. Biol.">
        <title>Structure of the ciliary tip central pair reveals the unique role of the microtubule-seam binding protein SPEF1.</title>
        <authorList>
            <person name="Legal T."/>
            <person name="Joachimiak E."/>
            <person name="Parra M."/>
            <person name="Peng W."/>
            <person name="Tam A."/>
            <person name="Black C."/>
            <person name="Guha M."/>
            <person name="Nguyen C.A."/>
            <person name="Ghanaeian A."/>
            <person name="Valente-Paterno M."/>
            <person name="Brouhard G."/>
            <person name="Gaertig J."/>
            <person name="Wloga D."/>
            <person name="Bui K.H."/>
        </authorList>
    </citation>
    <scope>STRUCTURE BY ELECTRON MICROSCOPY (3.70 ANGSTROMS)</scope>
</reference>
<dbReference type="InParanoid" id="I7M5Z8"/>
<evidence type="ECO:0007829" key="5">
    <source>
        <dbReference type="PDB" id="9NW3"/>
    </source>
</evidence>
<keyword evidence="4" id="KW-1185">Reference proteome</keyword>
<dbReference type="Proteomes" id="UP000009168">
    <property type="component" value="Unassembled WGS sequence"/>
</dbReference>
<dbReference type="HOGENOM" id="CLU_095157_0_0_1"/>
<dbReference type="EMBL" id="GG662514">
    <property type="protein sequence ID" value="EAR83933.1"/>
    <property type="molecule type" value="Genomic_DNA"/>
</dbReference>
<protein>
    <submittedName>
        <fullName evidence="3">Uncharacterized protein</fullName>
    </submittedName>
</protein>
<feature type="coiled-coil region" evidence="1">
    <location>
        <begin position="166"/>
        <end position="203"/>
    </location>
</feature>